<evidence type="ECO:0000313" key="2">
    <source>
        <dbReference type="Proteomes" id="UP000531251"/>
    </source>
</evidence>
<name>A0A7X6BD00_9SPHN</name>
<dbReference type="EMBL" id="JAATJB010000004">
    <property type="protein sequence ID" value="NJB97366.1"/>
    <property type="molecule type" value="Genomic_DNA"/>
</dbReference>
<dbReference type="Pfam" id="PF04325">
    <property type="entry name" value="DUF465"/>
    <property type="match status" value="1"/>
</dbReference>
<reference evidence="1 2" key="1">
    <citation type="submission" date="2020-03" db="EMBL/GenBank/DDBJ databases">
        <title>Genomic Encyclopedia of Type Strains, Phase IV (KMG-IV): sequencing the most valuable type-strain genomes for metagenomic binning, comparative biology and taxonomic classification.</title>
        <authorList>
            <person name="Goeker M."/>
        </authorList>
    </citation>
    <scope>NUCLEOTIDE SEQUENCE [LARGE SCALE GENOMIC DNA]</scope>
    <source>
        <strain evidence="1 2">DSM 7225</strain>
    </source>
</reference>
<comment type="caution">
    <text evidence="1">The sequence shown here is derived from an EMBL/GenBank/DDBJ whole genome shotgun (WGS) entry which is preliminary data.</text>
</comment>
<evidence type="ECO:0000313" key="1">
    <source>
        <dbReference type="EMBL" id="NJB97366.1"/>
    </source>
</evidence>
<dbReference type="AlphaFoldDB" id="A0A7X6BD00"/>
<sequence length="64" mass="7533">MTIVERLIATHRMLEREIRSELRRHLPDAFRLAQLKKHKLAVKDRLHLHLPGPAARLALVPSRR</sequence>
<organism evidence="1 2">
    <name type="scientific">Sphingomonas trueperi</name>
    <dbReference type="NCBI Taxonomy" id="53317"/>
    <lineage>
        <taxon>Bacteria</taxon>
        <taxon>Pseudomonadati</taxon>
        <taxon>Pseudomonadota</taxon>
        <taxon>Alphaproteobacteria</taxon>
        <taxon>Sphingomonadales</taxon>
        <taxon>Sphingomonadaceae</taxon>
        <taxon>Sphingomonas</taxon>
    </lineage>
</organism>
<dbReference type="Gene3D" id="6.10.280.50">
    <property type="match status" value="1"/>
</dbReference>
<protein>
    <recommendedName>
        <fullName evidence="3">DUF465 domain-containing protein</fullName>
    </recommendedName>
</protein>
<dbReference type="RefSeq" id="WP_241213595.1">
    <property type="nucleotide sequence ID" value="NZ_BAAADY010000013.1"/>
</dbReference>
<keyword evidence="2" id="KW-1185">Reference proteome</keyword>
<dbReference type="InterPro" id="IPR007420">
    <property type="entry name" value="DUF465"/>
</dbReference>
<evidence type="ECO:0008006" key="3">
    <source>
        <dbReference type="Google" id="ProtNLM"/>
    </source>
</evidence>
<gene>
    <name evidence="1" type="ORF">GGR89_001678</name>
</gene>
<dbReference type="Proteomes" id="UP000531251">
    <property type="component" value="Unassembled WGS sequence"/>
</dbReference>
<accession>A0A7X6BD00</accession>
<dbReference type="InterPro" id="IPR038444">
    <property type="entry name" value="DUF465_sf"/>
</dbReference>
<proteinExistence type="predicted"/>